<protein>
    <submittedName>
        <fullName evidence="4">FHA domain-containing protein</fullName>
    </submittedName>
</protein>
<feature type="region of interest" description="Disordered" evidence="2">
    <location>
        <begin position="599"/>
        <end position="628"/>
    </location>
</feature>
<dbReference type="AlphaFoldDB" id="A0A542ZE32"/>
<feature type="compositionally biased region" description="Low complexity" evidence="2">
    <location>
        <begin position="423"/>
        <end position="444"/>
    </location>
</feature>
<dbReference type="Proteomes" id="UP000315389">
    <property type="component" value="Unassembled WGS sequence"/>
</dbReference>
<feature type="region of interest" description="Disordered" evidence="2">
    <location>
        <begin position="153"/>
        <end position="224"/>
    </location>
</feature>
<dbReference type="EMBL" id="VFOS01000003">
    <property type="protein sequence ID" value="TQL58593.1"/>
    <property type="molecule type" value="Genomic_DNA"/>
</dbReference>
<evidence type="ECO:0000256" key="1">
    <source>
        <dbReference type="ARBA" id="ARBA00022553"/>
    </source>
</evidence>
<accession>A0A542ZE32</accession>
<comment type="caution">
    <text evidence="4">The sequence shown here is derived from an EMBL/GenBank/DDBJ whole genome shotgun (WGS) entry which is preliminary data.</text>
</comment>
<feature type="compositionally biased region" description="Pro residues" evidence="2">
    <location>
        <begin position="460"/>
        <end position="481"/>
    </location>
</feature>
<dbReference type="OrthoDB" id="3637276at2"/>
<sequence>MSRAHEQASAGMDVMTALLTRDIAGAATAAAQALSGRTPGRIVTVTNIGAASIELVIRDEIAGSGRSLLEFHVSVSEFRSGASVTLGIDSYTLSNAAEPGGGAYIEAFDTYVSYISVLADTIRRSDQHAQISVRGPIDEPVVGVEGTGPIPAVGGAELPPLPPAPAAPPLSSTAPIPAAPWSIASQAPVPPPPPPPSAVGSGGGILPPIGSAPPVPPGYGVPPAPANPQVSGGVAAGTLPPPAPIGDVPHVAAPPPRPGVVPLPFQAGAGPSHDPALAPYVPVPAPRVQASPVLPPVPLADAVPVPPPPAPQQGAGVPPMPLGQSAPPPPSPPAVGALPEGGASPTGDTPPAPGPYTLAPTPVSHGDPAPAPYIPSASSSRSAVSLVKPAAPSEPTPPATPAESALPAASDTAEPTPPADYHSSAGAVPAEPSVVPVPRTSSVPAHSDAPAEPLQMAVPLPAPTLPAVPPPPPPPAAPVPAAPASAMSVAVTPSDPLPDQATPYLPVPPTVRDDTAGAPMPPGGAVLPPYEPVVAVPPETTGAGPVNAATPPVPFVPNQYVAPEPPPADLPAPAVPPVPEGSFGAFPTGEFPTGDARIVGGAPDLAGAATPESERSVDSSDADDQGNDDIEVTLISTARRPVARFRLIGEGLPPMELDGGTYIAGRKPSQAGRPNARPLQIRDQTRTLSKTHAILEFTEVGLVITDLGSTNGSRIVGADASTILEFTPGEPALVPDGNRFQLGDLTFSWEVI</sequence>
<keyword evidence="5" id="KW-1185">Reference proteome</keyword>
<feature type="compositionally biased region" description="Low complexity" evidence="2">
    <location>
        <begin position="374"/>
        <end position="391"/>
    </location>
</feature>
<feature type="compositionally biased region" description="Low complexity" evidence="2">
    <location>
        <begin position="169"/>
        <end position="187"/>
    </location>
</feature>
<dbReference type="PRINTS" id="PR01217">
    <property type="entry name" value="PRICHEXTENSN"/>
</dbReference>
<dbReference type="SUPFAM" id="SSF49879">
    <property type="entry name" value="SMAD/FHA domain"/>
    <property type="match status" value="1"/>
</dbReference>
<dbReference type="RefSeq" id="WP_142121621.1">
    <property type="nucleotide sequence ID" value="NZ_BAAASV010000002.1"/>
</dbReference>
<feature type="region of interest" description="Disordered" evidence="2">
    <location>
        <begin position="304"/>
        <end position="481"/>
    </location>
</feature>
<organism evidence="4 5">
    <name type="scientific">Rarobacter faecitabidus</name>
    <dbReference type="NCBI Taxonomy" id="13243"/>
    <lineage>
        <taxon>Bacteria</taxon>
        <taxon>Bacillati</taxon>
        <taxon>Actinomycetota</taxon>
        <taxon>Actinomycetes</taxon>
        <taxon>Micrococcales</taxon>
        <taxon>Rarobacteraceae</taxon>
        <taxon>Rarobacter</taxon>
    </lineage>
</organism>
<evidence type="ECO:0000313" key="4">
    <source>
        <dbReference type="EMBL" id="TQL58593.1"/>
    </source>
</evidence>
<dbReference type="PROSITE" id="PS50006">
    <property type="entry name" value="FHA_DOMAIN"/>
    <property type="match status" value="1"/>
</dbReference>
<feature type="compositionally biased region" description="Pro residues" evidence="2">
    <location>
        <begin position="318"/>
        <end position="333"/>
    </location>
</feature>
<dbReference type="CDD" id="cd00060">
    <property type="entry name" value="FHA"/>
    <property type="match status" value="1"/>
</dbReference>
<proteinExistence type="predicted"/>
<reference evidence="4 5" key="1">
    <citation type="submission" date="2019-06" db="EMBL/GenBank/DDBJ databases">
        <title>Sequencing the genomes of 1000 actinobacteria strains.</title>
        <authorList>
            <person name="Klenk H.-P."/>
        </authorList>
    </citation>
    <scope>NUCLEOTIDE SEQUENCE [LARGE SCALE GENOMIC DNA]</scope>
    <source>
        <strain evidence="4 5">DSM 4813</strain>
    </source>
</reference>
<gene>
    <name evidence="4" type="ORF">FB461_2011</name>
</gene>
<dbReference type="InterPro" id="IPR008984">
    <property type="entry name" value="SMAD_FHA_dom_sf"/>
</dbReference>
<keyword evidence="1" id="KW-0597">Phosphoprotein</keyword>
<dbReference type="InterPro" id="IPR000253">
    <property type="entry name" value="FHA_dom"/>
</dbReference>
<evidence type="ECO:0000256" key="2">
    <source>
        <dbReference type="SAM" id="MobiDB-lite"/>
    </source>
</evidence>
<name>A0A542ZE32_RARFA</name>
<dbReference type="Pfam" id="PF00498">
    <property type="entry name" value="FHA"/>
    <property type="match status" value="1"/>
</dbReference>
<feature type="compositionally biased region" description="Pro residues" evidence="2">
    <location>
        <begin position="210"/>
        <end position="224"/>
    </location>
</feature>
<evidence type="ECO:0000313" key="5">
    <source>
        <dbReference type="Proteomes" id="UP000315389"/>
    </source>
</evidence>
<feature type="domain" description="FHA" evidence="3">
    <location>
        <begin position="662"/>
        <end position="720"/>
    </location>
</feature>
<feature type="compositionally biased region" description="Pro residues" evidence="2">
    <location>
        <begin position="188"/>
        <end position="197"/>
    </location>
</feature>
<feature type="compositionally biased region" description="Pro residues" evidence="2">
    <location>
        <begin position="159"/>
        <end position="168"/>
    </location>
</feature>
<evidence type="ECO:0000259" key="3">
    <source>
        <dbReference type="PROSITE" id="PS50006"/>
    </source>
</evidence>
<dbReference type="Gene3D" id="2.60.200.20">
    <property type="match status" value="1"/>
</dbReference>